<evidence type="ECO:0000313" key="2">
    <source>
        <dbReference type="Proteomes" id="UP000515126"/>
    </source>
</evidence>
<keyword evidence="1" id="KW-0472">Membrane</keyword>
<reference evidence="3" key="1">
    <citation type="submission" date="2025-08" db="UniProtKB">
        <authorList>
            <consortium name="RefSeq"/>
        </authorList>
    </citation>
    <scope>IDENTIFICATION</scope>
</reference>
<dbReference type="CTD" id="283420"/>
<dbReference type="GeneID" id="110296723"/>
<evidence type="ECO:0000313" key="3">
    <source>
        <dbReference type="RefSeq" id="XP_021021131.1"/>
    </source>
</evidence>
<dbReference type="PANTHER" id="PTHR47727:SF1">
    <property type="entry name" value="C-TYPE LECTIN DOMAIN FAMILY 9 MEMBER A"/>
    <property type="match status" value="1"/>
</dbReference>
<keyword evidence="2" id="KW-1185">Reference proteome</keyword>
<keyword evidence="1" id="KW-1133">Transmembrane helix</keyword>
<evidence type="ECO:0000256" key="1">
    <source>
        <dbReference type="SAM" id="Phobius"/>
    </source>
</evidence>
<organism evidence="2 3">
    <name type="scientific">Mus caroli</name>
    <name type="common">Ryukyu mouse</name>
    <name type="synonym">Ricefield mouse</name>
    <dbReference type="NCBI Taxonomy" id="10089"/>
    <lineage>
        <taxon>Eukaryota</taxon>
        <taxon>Metazoa</taxon>
        <taxon>Chordata</taxon>
        <taxon>Craniata</taxon>
        <taxon>Vertebrata</taxon>
        <taxon>Euteleostomi</taxon>
        <taxon>Mammalia</taxon>
        <taxon>Eutheria</taxon>
        <taxon>Euarchontoglires</taxon>
        <taxon>Glires</taxon>
        <taxon>Rodentia</taxon>
        <taxon>Myomorpha</taxon>
        <taxon>Muroidea</taxon>
        <taxon>Muridae</taxon>
        <taxon>Murinae</taxon>
        <taxon>Mus</taxon>
        <taxon>Mus</taxon>
    </lineage>
</organism>
<dbReference type="AlphaFoldDB" id="A0A6P5PX64"/>
<dbReference type="RefSeq" id="XP_021021131.1">
    <property type="nucleotide sequence ID" value="XM_021165472.2"/>
</dbReference>
<name>A0A6P5PX64_MUSCR</name>
<dbReference type="GO" id="GO:0009986">
    <property type="term" value="C:cell surface"/>
    <property type="evidence" value="ECO:0007669"/>
    <property type="project" value="TreeGrafter"/>
</dbReference>
<dbReference type="InterPro" id="IPR043315">
    <property type="entry name" value="CLEC9A"/>
</dbReference>
<feature type="transmembrane region" description="Helical" evidence="1">
    <location>
        <begin position="30"/>
        <end position="56"/>
    </location>
</feature>
<dbReference type="GO" id="GO:0016020">
    <property type="term" value="C:membrane"/>
    <property type="evidence" value="ECO:0007669"/>
    <property type="project" value="InterPro"/>
</dbReference>
<proteinExistence type="predicted"/>
<dbReference type="PANTHER" id="PTHR47727">
    <property type="entry name" value="C-TYPE LECTIN DOMAIN FAMILY 9 MEMBER A"/>
    <property type="match status" value="1"/>
</dbReference>
<dbReference type="GO" id="GO:0006898">
    <property type="term" value="P:receptor-mediated endocytosis"/>
    <property type="evidence" value="ECO:0007669"/>
    <property type="project" value="InterPro"/>
</dbReference>
<sequence>MHEEEIYTSLQWDIPTSEASQKCPSPSKCSGAWCVVTMISCVVCVGLLATSIFLGIKFFQVSSLVLEQQERLKQQDTALVNLTQWQRKYTLEYCQALLQRSVHSGCQQRDIDQPARSVDTSKILLSSQISAMPGNILSVRRRHLDPASERYNSKLPVTQVFERGQRANAGRD</sequence>
<dbReference type="Proteomes" id="UP000515126">
    <property type="component" value="Chromosome 6"/>
</dbReference>
<keyword evidence="1" id="KW-0812">Transmembrane</keyword>
<protein>
    <submittedName>
        <fullName evidence="3">C-type lectin domain family 9 member A isoform X2</fullName>
    </submittedName>
</protein>
<accession>A0A6P5PX64</accession>
<gene>
    <name evidence="3" type="primary">Clec9a</name>
</gene>